<reference evidence="6" key="1">
    <citation type="submission" date="2025-08" db="UniProtKB">
        <authorList>
            <consortium name="RefSeq"/>
        </authorList>
    </citation>
    <scope>IDENTIFICATION</scope>
    <source>
        <tissue evidence="6">Whole sample</tissue>
    </source>
</reference>
<organism evidence="5 6">
    <name type="scientific">Crassostrea virginica</name>
    <name type="common">Eastern oyster</name>
    <dbReference type="NCBI Taxonomy" id="6565"/>
    <lineage>
        <taxon>Eukaryota</taxon>
        <taxon>Metazoa</taxon>
        <taxon>Spiralia</taxon>
        <taxon>Lophotrochozoa</taxon>
        <taxon>Mollusca</taxon>
        <taxon>Bivalvia</taxon>
        <taxon>Autobranchia</taxon>
        <taxon>Pteriomorphia</taxon>
        <taxon>Ostreida</taxon>
        <taxon>Ostreoidea</taxon>
        <taxon>Ostreidae</taxon>
        <taxon>Crassostrea</taxon>
    </lineage>
</organism>
<dbReference type="GO" id="GO:0006351">
    <property type="term" value="P:DNA-templated transcription"/>
    <property type="evidence" value="ECO:0007669"/>
    <property type="project" value="InterPro"/>
</dbReference>
<dbReference type="SUPFAM" id="SSF47676">
    <property type="entry name" value="Conserved domain common to transcription factors TFIIS, elongin A, CRSP70"/>
    <property type="match status" value="1"/>
</dbReference>
<protein>
    <submittedName>
        <fullName evidence="6">Transcription elongation factor A N-terminal and central domain-containing protein 2-like</fullName>
    </submittedName>
</protein>
<evidence type="ECO:0000313" key="6">
    <source>
        <dbReference type="RefSeq" id="XP_022317065.1"/>
    </source>
</evidence>
<dbReference type="GeneID" id="111120555"/>
<sequence>MDKFVIRKKREDAVEKSSEKTEKVLKQATIDSLKGVVVVEEIRRAKAILKQSSTTTNQMIECLSELEKKIPSRKVLLETKIGNVINKLRKHENEEIRKHARQVYVKWKSHFVEHRDRPQIEVQCDLKTEKTRKAGRKFISEALELQSDKGLPEIIEREVFYVNNRFLSSCYKRTMRSIWFKLKNDQTVKKQVLEGTLSVKDLIQQCTPSGALS</sequence>
<evidence type="ECO:0000256" key="3">
    <source>
        <dbReference type="PROSITE-ProRule" id="PRU00649"/>
    </source>
</evidence>
<evidence type="ECO:0000256" key="1">
    <source>
        <dbReference type="ARBA" id="ARBA00004123"/>
    </source>
</evidence>
<dbReference type="OrthoDB" id="44867at2759"/>
<dbReference type="RefSeq" id="XP_022317065.1">
    <property type="nucleotide sequence ID" value="XM_022461357.1"/>
</dbReference>
<dbReference type="SMART" id="SM00509">
    <property type="entry name" value="TFS2N"/>
    <property type="match status" value="1"/>
</dbReference>
<dbReference type="SUPFAM" id="SSF46942">
    <property type="entry name" value="Elongation factor TFIIS domain 2"/>
    <property type="match status" value="1"/>
</dbReference>
<dbReference type="KEGG" id="cvn:111120555"/>
<evidence type="ECO:0000313" key="5">
    <source>
        <dbReference type="Proteomes" id="UP000694844"/>
    </source>
</evidence>
<evidence type="ECO:0000256" key="2">
    <source>
        <dbReference type="ARBA" id="ARBA00023242"/>
    </source>
</evidence>
<name>A0A8B8CMR0_CRAVI</name>
<dbReference type="Proteomes" id="UP000694844">
    <property type="component" value="Chromosome 2"/>
</dbReference>
<keyword evidence="2 3" id="KW-0539">Nucleus</keyword>
<keyword evidence="5" id="KW-1185">Reference proteome</keyword>
<feature type="domain" description="TFIIS N-terminal" evidence="4">
    <location>
        <begin position="40"/>
        <end position="114"/>
    </location>
</feature>
<dbReference type="AlphaFoldDB" id="A0A8B8CMR0"/>
<dbReference type="PROSITE" id="PS51319">
    <property type="entry name" value="TFIIS_N"/>
    <property type="match status" value="1"/>
</dbReference>
<comment type="subcellular location">
    <subcellularLocation>
        <location evidence="1 3">Nucleus</location>
    </subcellularLocation>
</comment>
<accession>A0A8B8CMR0</accession>
<dbReference type="InterPro" id="IPR003617">
    <property type="entry name" value="TFIIS/CRSP70_N_sub"/>
</dbReference>
<dbReference type="InterPro" id="IPR017923">
    <property type="entry name" value="TFIIS_N"/>
</dbReference>
<dbReference type="Gene3D" id="1.10.472.30">
    <property type="entry name" value="Transcription elongation factor S-II, central domain"/>
    <property type="match status" value="1"/>
</dbReference>
<gene>
    <name evidence="6" type="primary">LOC111120555</name>
</gene>
<dbReference type="Pfam" id="PF08711">
    <property type="entry name" value="Med26"/>
    <property type="match status" value="1"/>
</dbReference>
<dbReference type="InterPro" id="IPR035441">
    <property type="entry name" value="TFIIS/LEDGF_dom_sf"/>
</dbReference>
<dbReference type="Gene3D" id="1.20.930.10">
    <property type="entry name" value="Conserved domain common to transcription factors TFIIS, elongin A, CRSP70"/>
    <property type="match status" value="1"/>
</dbReference>
<dbReference type="GO" id="GO:0005634">
    <property type="term" value="C:nucleus"/>
    <property type="evidence" value="ECO:0007669"/>
    <property type="project" value="UniProtKB-SubCell"/>
</dbReference>
<proteinExistence type="predicted"/>
<dbReference type="CDD" id="cd00183">
    <property type="entry name" value="TFIIS_I"/>
    <property type="match status" value="1"/>
</dbReference>
<evidence type="ECO:0000259" key="4">
    <source>
        <dbReference type="PROSITE" id="PS51319"/>
    </source>
</evidence>
<dbReference type="InterPro" id="IPR036575">
    <property type="entry name" value="TFIIS_cen_dom_sf"/>
</dbReference>